<evidence type="ECO:0000313" key="2">
    <source>
        <dbReference type="EMBL" id="MBW94013.1"/>
    </source>
</evidence>
<protein>
    <submittedName>
        <fullName evidence="2">Uncharacterized protein</fullName>
    </submittedName>
</protein>
<reference evidence="2" key="1">
    <citation type="submission" date="2018-02" db="EMBL/GenBank/DDBJ databases">
        <title>Rhizophora mucronata_Transcriptome.</title>
        <authorList>
            <person name="Meera S.P."/>
            <person name="Sreeshan A."/>
            <person name="Augustine A."/>
        </authorList>
    </citation>
    <scope>NUCLEOTIDE SEQUENCE</scope>
    <source>
        <tissue evidence="2">Leaf</tissue>
    </source>
</reference>
<proteinExistence type="predicted"/>
<keyword evidence="1" id="KW-0472">Membrane</keyword>
<dbReference type="AlphaFoldDB" id="A0A2P2JKK2"/>
<evidence type="ECO:0000256" key="1">
    <source>
        <dbReference type="SAM" id="Phobius"/>
    </source>
</evidence>
<keyword evidence="1" id="KW-1133">Transmembrane helix</keyword>
<dbReference type="EMBL" id="GGEC01013530">
    <property type="protein sequence ID" value="MBW94013.1"/>
    <property type="molecule type" value="Transcribed_RNA"/>
</dbReference>
<accession>A0A2P2JKK2</accession>
<keyword evidence="1" id="KW-0812">Transmembrane</keyword>
<name>A0A2P2JKK2_RHIMU</name>
<sequence>MSRCFPFPPPGYEKKDIIDDTDLLAKVDILSLLTASGCLSSVHFPIFLLWPSYYLVYVYVMLVGCDLSFGR</sequence>
<feature type="transmembrane region" description="Helical" evidence="1">
    <location>
        <begin position="52"/>
        <end position="69"/>
    </location>
</feature>
<organism evidence="2">
    <name type="scientific">Rhizophora mucronata</name>
    <name type="common">Asiatic mangrove</name>
    <dbReference type="NCBI Taxonomy" id="61149"/>
    <lineage>
        <taxon>Eukaryota</taxon>
        <taxon>Viridiplantae</taxon>
        <taxon>Streptophyta</taxon>
        <taxon>Embryophyta</taxon>
        <taxon>Tracheophyta</taxon>
        <taxon>Spermatophyta</taxon>
        <taxon>Magnoliopsida</taxon>
        <taxon>eudicotyledons</taxon>
        <taxon>Gunneridae</taxon>
        <taxon>Pentapetalae</taxon>
        <taxon>rosids</taxon>
        <taxon>fabids</taxon>
        <taxon>Malpighiales</taxon>
        <taxon>Rhizophoraceae</taxon>
        <taxon>Rhizophora</taxon>
    </lineage>
</organism>